<organism evidence="1">
    <name type="scientific">Siphoviridae sp. ctGa111</name>
    <dbReference type="NCBI Taxonomy" id="2825413"/>
    <lineage>
        <taxon>Viruses</taxon>
        <taxon>Duplodnaviria</taxon>
        <taxon>Heunggongvirae</taxon>
        <taxon>Uroviricota</taxon>
        <taxon>Caudoviricetes</taxon>
    </lineage>
</organism>
<dbReference type="EMBL" id="BK016245">
    <property type="protein sequence ID" value="DAG04736.1"/>
    <property type="molecule type" value="Genomic_DNA"/>
</dbReference>
<proteinExistence type="predicted"/>
<name>A0A8S5VDI4_9CAUD</name>
<sequence length="105" mass="12093">MDLRMLGVCKMYVIVEDLTNLRVFCENAVFIRGISETLVDAIAAANKAYENSEKQYYGECNVDTDKYKMLPGARISPYPEYVIGEESEGGWDYHHYFMVIKTNDM</sequence>
<protein>
    <submittedName>
        <fullName evidence="1">Uncharacterized protein</fullName>
    </submittedName>
</protein>
<accession>A0A8S5VDI4</accession>
<evidence type="ECO:0000313" key="1">
    <source>
        <dbReference type="EMBL" id="DAG04736.1"/>
    </source>
</evidence>
<reference evidence="1" key="1">
    <citation type="journal article" date="2021" name="Proc. Natl. Acad. Sci. U.S.A.">
        <title>A Catalog of Tens of Thousands of Viruses from Human Metagenomes Reveals Hidden Associations with Chronic Diseases.</title>
        <authorList>
            <person name="Tisza M.J."/>
            <person name="Buck C.B."/>
        </authorList>
    </citation>
    <scope>NUCLEOTIDE SEQUENCE</scope>
    <source>
        <strain evidence="1">CtGa111</strain>
    </source>
</reference>